<reference evidence="2" key="1">
    <citation type="submission" date="2016-11" db="UniProtKB">
        <authorList>
            <consortium name="WormBaseParasite"/>
        </authorList>
    </citation>
    <scope>IDENTIFICATION</scope>
</reference>
<evidence type="ECO:0000313" key="2">
    <source>
        <dbReference type="WBParaSite" id="Hba_19362"/>
    </source>
</evidence>
<keyword evidence="1" id="KW-1185">Reference proteome</keyword>
<evidence type="ECO:0000313" key="1">
    <source>
        <dbReference type="Proteomes" id="UP000095283"/>
    </source>
</evidence>
<dbReference type="AlphaFoldDB" id="A0A1I7XNJ5"/>
<sequence>MVENAMMAPPVPLRCADCGKEVARPIDRSHPVSIDNSRLDITNSKETQNGAVVEFWWCRDCVQGVCK</sequence>
<dbReference type="WBParaSite" id="Hba_19362">
    <property type="protein sequence ID" value="Hba_19362"/>
    <property type="gene ID" value="Hba_19362"/>
</dbReference>
<proteinExistence type="predicted"/>
<accession>A0A1I7XNJ5</accession>
<name>A0A1I7XNJ5_HETBA</name>
<organism evidence="1 2">
    <name type="scientific">Heterorhabditis bacteriophora</name>
    <name type="common">Entomopathogenic nematode worm</name>
    <dbReference type="NCBI Taxonomy" id="37862"/>
    <lineage>
        <taxon>Eukaryota</taxon>
        <taxon>Metazoa</taxon>
        <taxon>Ecdysozoa</taxon>
        <taxon>Nematoda</taxon>
        <taxon>Chromadorea</taxon>
        <taxon>Rhabditida</taxon>
        <taxon>Rhabditina</taxon>
        <taxon>Rhabditomorpha</taxon>
        <taxon>Strongyloidea</taxon>
        <taxon>Heterorhabditidae</taxon>
        <taxon>Heterorhabditis</taxon>
    </lineage>
</organism>
<dbReference type="Proteomes" id="UP000095283">
    <property type="component" value="Unplaced"/>
</dbReference>
<protein>
    <submittedName>
        <fullName evidence="2">TFIIS-type domain-containing protein</fullName>
    </submittedName>
</protein>